<feature type="compositionally biased region" description="Basic and acidic residues" evidence="1">
    <location>
        <begin position="173"/>
        <end position="183"/>
    </location>
</feature>
<accession>A0AAD9NFQ0</accession>
<sequence>MYGTSGRRGARSSTNALLQRVSSQLSGKIIQDNPMSNDEDDLNAYLSSLSKKKAIPSQPKWDKYGDASDISISDDEVFQSNLPTNSARSTAASKFLKKKPQPTKETHSIQNYRDEGRQSTESGVKDKEMSYLNKYTGHTKGNTRMTPNLSDSDLDMNLSMDEDVLADVQSWKKKPETKYKAQESDDSSSGNIGRGGGKFLKKKPAAEVQQNVKLVRGSTNKDEGKGSPSRCRRHSYHTYSDIEDNTLSESYGSRIFGHSSRSPTPPKSKSKRRINAEDVIIKDHYQSVDESEPDDSYPAHGRVFMAFSGDSETGDDEIKLNVMELDDLEPAVEIRTSKQKTPKKAKNRNSSDSDNDVFNVINLQTVDELLGAADELSAASEIKTEGAMSEIRTEPYESDFELTSASYKTAAPLKSILATPRSPKTTPRSARGRVRYSLDDDVKIRSRSPSPEVISTAYGSEVSSVIHSERSSEIMEISTARSVTEEIAESGSETYTEDYSEDFSCPSGRSSPDRSSLSRHRRPSSDRYSDDFTSATEVDDRTKTSWSYSRHTSRDSFSDDYTSYTESSRSRTPSPDIRQKKSRRHLNRKVQTGLDMGLLYHWNPQTSGSAILGPQYGMAYVDPTPIASHVVSAEALEAVTGYSPSVIALNDMLRQQLGLTQHFLETQKTLYDNYARLVPPDYQYTTLAETKKFINQHKRKTITFDEALKQVKAEMGLE</sequence>
<evidence type="ECO:0000313" key="4">
    <source>
        <dbReference type="Proteomes" id="UP001208570"/>
    </source>
</evidence>
<name>A0AAD9NFQ0_9ANNE</name>
<dbReference type="Proteomes" id="UP001208570">
    <property type="component" value="Unassembled WGS sequence"/>
</dbReference>
<feature type="compositionally biased region" description="Polar residues" evidence="1">
    <location>
        <begin position="78"/>
        <end position="92"/>
    </location>
</feature>
<feature type="domain" description="DUF4614" evidence="2">
    <location>
        <begin position="528"/>
        <end position="698"/>
    </location>
</feature>
<feature type="compositionally biased region" description="Low complexity" evidence="1">
    <location>
        <begin position="559"/>
        <end position="576"/>
    </location>
</feature>
<dbReference type="Pfam" id="PF15391">
    <property type="entry name" value="DUF4614"/>
    <property type="match status" value="1"/>
</dbReference>
<evidence type="ECO:0000256" key="1">
    <source>
        <dbReference type="SAM" id="MobiDB-lite"/>
    </source>
</evidence>
<dbReference type="InterPro" id="IPR040120">
    <property type="entry name" value="C19orf44-like"/>
</dbReference>
<gene>
    <name evidence="3" type="ORF">LSH36_16g14027</name>
</gene>
<reference evidence="3" key="1">
    <citation type="journal article" date="2023" name="Mol. Biol. Evol.">
        <title>Third-Generation Sequencing Reveals the Adaptive Role of the Epigenome in Three Deep-Sea Polychaetes.</title>
        <authorList>
            <person name="Perez M."/>
            <person name="Aroh O."/>
            <person name="Sun Y."/>
            <person name="Lan Y."/>
            <person name="Juniper S.K."/>
            <person name="Young C.R."/>
            <person name="Angers B."/>
            <person name="Qian P.Y."/>
        </authorList>
    </citation>
    <scope>NUCLEOTIDE SEQUENCE</scope>
    <source>
        <strain evidence="3">P08H-3</strain>
    </source>
</reference>
<feature type="compositionally biased region" description="Basic and acidic residues" evidence="1">
    <location>
        <begin position="102"/>
        <end position="129"/>
    </location>
</feature>
<dbReference type="PANTHER" id="PTHR22409:SF2">
    <property type="entry name" value="CHROMOSOME 19 OPEN READING FRAME 44"/>
    <property type="match status" value="1"/>
</dbReference>
<dbReference type="PANTHER" id="PTHR22409">
    <property type="entry name" value="CHROMOSOME 19 OPEN READING FRAME 44"/>
    <property type="match status" value="1"/>
</dbReference>
<keyword evidence="4" id="KW-1185">Reference proteome</keyword>
<protein>
    <recommendedName>
        <fullName evidence="2">DUF4614 domain-containing protein</fullName>
    </recommendedName>
</protein>
<dbReference type="EMBL" id="JAODUP010000016">
    <property type="protein sequence ID" value="KAK2168562.1"/>
    <property type="molecule type" value="Genomic_DNA"/>
</dbReference>
<organism evidence="3 4">
    <name type="scientific">Paralvinella palmiformis</name>
    <dbReference type="NCBI Taxonomy" id="53620"/>
    <lineage>
        <taxon>Eukaryota</taxon>
        <taxon>Metazoa</taxon>
        <taxon>Spiralia</taxon>
        <taxon>Lophotrochozoa</taxon>
        <taxon>Annelida</taxon>
        <taxon>Polychaeta</taxon>
        <taxon>Sedentaria</taxon>
        <taxon>Canalipalpata</taxon>
        <taxon>Terebellida</taxon>
        <taxon>Terebelliformia</taxon>
        <taxon>Alvinellidae</taxon>
        <taxon>Paralvinella</taxon>
    </lineage>
</organism>
<feature type="region of interest" description="Disordered" evidence="1">
    <location>
        <begin position="172"/>
        <end position="238"/>
    </location>
</feature>
<comment type="caution">
    <text evidence="3">The sequence shown here is derived from an EMBL/GenBank/DDBJ whole genome shotgun (WGS) entry which is preliminary data.</text>
</comment>
<evidence type="ECO:0000313" key="3">
    <source>
        <dbReference type="EMBL" id="KAK2168562.1"/>
    </source>
</evidence>
<feature type="region of interest" description="Disordered" evidence="1">
    <location>
        <begin position="331"/>
        <end position="355"/>
    </location>
</feature>
<feature type="region of interest" description="Disordered" evidence="1">
    <location>
        <begin position="252"/>
        <end position="275"/>
    </location>
</feature>
<dbReference type="InterPro" id="IPR027884">
    <property type="entry name" value="DUF4614"/>
</dbReference>
<proteinExistence type="predicted"/>
<feature type="compositionally biased region" description="Basic residues" evidence="1">
    <location>
        <begin position="337"/>
        <end position="347"/>
    </location>
</feature>
<feature type="compositionally biased region" description="Low complexity" evidence="1">
    <location>
        <begin position="504"/>
        <end position="515"/>
    </location>
</feature>
<dbReference type="AlphaFoldDB" id="A0AAD9NFQ0"/>
<feature type="region of interest" description="Disordered" evidence="1">
    <location>
        <begin position="77"/>
        <end position="155"/>
    </location>
</feature>
<evidence type="ECO:0000259" key="2">
    <source>
        <dbReference type="Pfam" id="PF15391"/>
    </source>
</evidence>
<feature type="region of interest" description="Disordered" evidence="1">
    <location>
        <begin position="477"/>
        <end position="588"/>
    </location>
</feature>